<protein>
    <submittedName>
        <fullName evidence="1">Uncharacterized protein</fullName>
    </submittedName>
</protein>
<sequence>MNSKKEEEEEEDNEYNDGQTDEWRETNGRARYKLSILTTSLDRSLVSILQSQWKTMATILDKTLLRLNCCQAENKHGFGVVNSDEDKSINSNGADGGLQTKKIKFGNRDEEARGDGGRWETGKRRGRGRSLRCEGEKSPLQMGLEVGATLEMT</sequence>
<evidence type="ECO:0000313" key="2">
    <source>
        <dbReference type="Proteomes" id="UP001060170"/>
    </source>
</evidence>
<evidence type="ECO:0000313" key="1">
    <source>
        <dbReference type="EMBL" id="KAI7952141.1"/>
    </source>
</evidence>
<organism evidence="1 2">
    <name type="scientific">Puccinia striiformis f. sp. tritici</name>
    <dbReference type="NCBI Taxonomy" id="168172"/>
    <lineage>
        <taxon>Eukaryota</taxon>
        <taxon>Fungi</taxon>
        <taxon>Dikarya</taxon>
        <taxon>Basidiomycota</taxon>
        <taxon>Pucciniomycotina</taxon>
        <taxon>Pucciniomycetes</taxon>
        <taxon>Pucciniales</taxon>
        <taxon>Pucciniaceae</taxon>
        <taxon>Puccinia</taxon>
    </lineage>
</organism>
<reference evidence="2" key="1">
    <citation type="journal article" date="2018" name="BMC Genomics">
        <title>Genomic insights into host adaptation between the wheat stripe rust pathogen (Puccinia striiformis f. sp. tritici) and the barley stripe rust pathogen (Puccinia striiformis f. sp. hordei).</title>
        <authorList>
            <person name="Xia C."/>
            <person name="Wang M."/>
            <person name="Yin C."/>
            <person name="Cornejo O.E."/>
            <person name="Hulbert S.H."/>
            <person name="Chen X."/>
        </authorList>
    </citation>
    <scope>NUCLEOTIDE SEQUENCE [LARGE SCALE GENOMIC DNA]</scope>
    <source>
        <strain evidence="2">93-210</strain>
    </source>
</reference>
<keyword evidence="2" id="KW-1185">Reference proteome</keyword>
<gene>
    <name evidence="1" type="ORF">MJO28_007825</name>
</gene>
<name>A0ACC0EFX2_9BASI</name>
<reference evidence="1 2" key="3">
    <citation type="journal article" date="2022" name="Microbiol. Spectr.">
        <title>Folding features and dynamics of 3D genome architecture in plant fungal pathogens.</title>
        <authorList>
            <person name="Xia C."/>
        </authorList>
    </citation>
    <scope>NUCLEOTIDE SEQUENCE [LARGE SCALE GENOMIC DNA]</scope>
    <source>
        <strain evidence="1 2">93-210</strain>
    </source>
</reference>
<proteinExistence type="predicted"/>
<comment type="caution">
    <text evidence="1">The sequence shown here is derived from an EMBL/GenBank/DDBJ whole genome shotgun (WGS) entry which is preliminary data.</text>
</comment>
<accession>A0ACC0EFX2</accession>
<reference evidence="2" key="2">
    <citation type="journal article" date="2018" name="Mol. Plant Microbe Interact.">
        <title>Genome sequence resources for the wheat stripe rust pathogen (Puccinia striiformis f. sp. tritici) and the barley stripe rust pathogen (Puccinia striiformis f. sp. hordei).</title>
        <authorList>
            <person name="Xia C."/>
            <person name="Wang M."/>
            <person name="Yin C."/>
            <person name="Cornejo O.E."/>
            <person name="Hulbert S.H."/>
            <person name="Chen X."/>
        </authorList>
    </citation>
    <scope>NUCLEOTIDE SEQUENCE [LARGE SCALE GENOMIC DNA]</scope>
    <source>
        <strain evidence="2">93-210</strain>
    </source>
</reference>
<dbReference type="Proteomes" id="UP001060170">
    <property type="component" value="Chromosome 7"/>
</dbReference>
<dbReference type="EMBL" id="CM045871">
    <property type="protein sequence ID" value="KAI7952141.1"/>
    <property type="molecule type" value="Genomic_DNA"/>
</dbReference>